<accession>A0ABW8HPL9</accession>
<comment type="caution">
    <text evidence="2">The sequence shown here is derived from an EMBL/GenBank/DDBJ whole genome shotgun (WGS) entry which is preliminary data.</text>
</comment>
<feature type="transmembrane region" description="Helical" evidence="1">
    <location>
        <begin position="6"/>
        <end position="24"/>
    </location>
</feature>
<evidence type="ECO:0000313" key="2">
    <source>
        <dbReference type="EMBL" id="MFK0521508.1"/>
    </source>
</evidence>
<keyword evidence="3" id="KW-1185">Reference proteome</keyword>
<organism evidence="2 3">
    <name type="scientific">Paenibacillus illinoisensis</name>
    <dbReference type="NCBI Taxonomy" id="59845"/>
    <lineage>
        <taxon>Bacteria</taxon>
        <taxon>Bacillati</taxon>
        <taxon>Bacillota</taxon>
        <taxon>Bacilli</taxon>
        <taxon>Bacillales</taxon>
        <taxon>Paenibacillaceae</taxon>
        <taxon>Paenibacillus</taxon>
    </lineage>
</organism>
<sequence length="183" mass="21056">MKKTIVWISTSLLVLLIVGLNLFWNRIFGYPTLDQAVQSNWKTPVKIVNVDQENELVLYLDETQYVFAAYEQKRERFHVDVDTESGWTASSDHGPAFLVVAEPKNNSGNFMWGALYSDISIAKFQIEYINGETHDVKAINNTFIVRMPVAFQNESELSLMETFDNIHAIDANHQVIQSWKPER</sequence>
<reference evidence="2 3" key="1">
    <citation type="submission" date="2024-11" db="EMBL/GenBank/DDBJ databases">
        <title>Identification and Characterization of a Novel Fosfomycin Bacillithiol Transferase FosB8 in Paenibacillus illinoisensis.</title>
        <authorList>
            <person name="Lu W."/>
        </authorList>
    </citation>
    <scope>NUCLEOTIDE SEQUENCE [LARGE SCALE GENOMIC DNA]</scope>
    <source>
        <strain evidence="2 3">WP77</strain>
    </source>
</reference>
<proteinExistence type="predicted"/>
<dbReference type="RefSeq" id="WP_402871647.1">
    <property type="nucleotide sequence ID" value="NZ_JBIYSL010000001.1"/>
</dbReference>
<protein>
    <submittedName>
        <fullName evidence="2">Uncharacterized protein</fullName>
    </submittedName>
</protein>
<evidence type="ECO:0000256" key="1">
    <source>
        <dbReference type="SAM" id="Phobius"/>
    </source>
</evidence>
<dbReference type="EMBL" id="JBIYSL010000001">
    <property type="protein sequence ID" value="MFK0521508.1"/>
    <property type="molecule type" value="Genomic_DNA"/>
</dbReference>
<evidence type="ECO:0000313" key="3">
    <source>
        <dbReference type="Proteomes" id="UP001618531"/>
    </source>
</evidence>
<keyword evidence="1" id="KW-0472">Membrane</keyword>
<gene>
    <name evidence="2" type="ORF">ACINKY_04780</name>
</gene>
<dbReference type="Proteomes" id="UP001618531">
    <property type="component" value="Unassembled WGS sequence"/>
</dbReference>
<keyword evidence="1" id="KW-1133">Transmembrane helix</keyword>
<keyword evidence="1" id="KW-0812">Transmembrane</keyword>
<name>A0ABW8HPL9_9BACL</name>